<evidence type="ECO:0000256" key="2">
    <source>
        <dbReference type="ARBA" id="ARBA00022670"/>
    </source>
</evidence>
<dbReference type="SUPFAM" id="SSF54001">
    <property type="entry name" value="Cysteine proteinases"/>
    <property type="match status" value="1"/>
</dbReference>
<gene>
    <name evidence="6" type="ORF">E0E05_03330</name>
</gene>
<dbReference type="OrthoDB" id="9813368at2"/>
<feature type="domain" description="NlpC/P60" evidence="5">
    <location>
        <begin position="167"/>
        <end position="291"/>
    </location>
</feature>
<dbReference type="Gene3D" id="2.30.30.40">
    <property type="entry name" value="SH3 Domains"/>
    <property type="match status" value="1"/>
</dbReference>
<keyword evidence="4" id="KW-0788">Thiol protease</keyword>
<dbReference type="Pfam" id="PF18348">
    <property type="entry name" value="SH3_16"/>
    <property type="match status" value="1"/>
</dbReference>
<dbReference type="PANTHER" id="PTHR47359">
    <property type="entry name" value="PEPTIDOGLYCAN DL-ENDOPEPTIDASE CWLO"/>
    <property type="match status" value="1"/>
</dbReference>
<evidence type="ECO:0000313" key="6">
    <source>
        <dbReference type="EMBL" id="QBK29717.1"/>
    </source>
</evidence>
<evidence type="ECO:0000256" key="1">
    <source>
        <dbReference type="ARBA" id="ARBA00007074"/>
    </source>
</evidence>
<dbReference type="KEGG" id="rpod:E0E05_03330"/>
<dbReference type="EMBL" id="CP036532">
    <property type="protein sequence ID" value="QBK29717.1"/>
    <property type="molecule type" value="Genomic_DNA"/>
</dbReference>
<name>A0A4P6UX31_9HYPH</name>
<dbReference type="InterPro" id="IPR041382">
    <property type="entry name" value="SH3_16"/>
</dbReference>
<sequence>MSAEPLDRRLHAWRDDLADARLKGRVKAAAFAEGRPHRIAVPFCDLRRTPSDDGGVDTQLLMGEAVRVFDRSGGWAWVQAAFDGYVGYLPENVLTPDDGEGDDPPLRVVAPWASLFSGPDIKRPVVGSLPMGARFRSAETVEHAGRRFFATGTGGPFVLAASVGGADAPATDYVSIAETMRGTPYLWGGRTPFGIDCSGIVQLAMMMAGMDAPRDSDMQEAGLGRPLAPDAPLRRGDLVFWKGHVGIMRDGETLLHANAHTMDVASEPLAQAVDRIATLYGQPTSRRRPEGGSPQ</sequence>
<keyword evidence="7" id="KW-1185">Reference proteome</keyword>
<dbReference type="GO" id="GO:0008234">
    <property type="term" value="F:cysteine-type peptidase activity"/>
    <property type="evidence" value="ECO:0007669"/>
    <property type="project" value="UniProtKB-KW"/>
</dbReference>
<keyword evidence="3" id="KW-0378">Hydrolase</keyword>
<evidence type="ECO:0000256" key="4">
    <source>
        <dbReference type="ARBA" id="ARBA00022807"/>
    </source>
</evidence>
<dbReference type="GO" id="GO:0006508">
    <property type="term" value="P:proteolysis"/>
    <property type="evidence" value="ECO:0007669"/>
    <property type="project" value="UniProtKB-KW"/>
</dbReference>
<evidence type="ECO:0000313" key="7">
    <source>
        <dbReference type="Proteomes" id="UP000293719"/>
    </source>
</evidence>
<dbReference type="RefSeq" id="WP_131615432.1">
    <property type="nucleotide sequence ID" value="NZ_CP036532.1"/>
</dbReference>
<keyword evidence="2" id="KW-0645">Protease</keyword>
<reference evidence="6 7" key="1">
    <citation type="journal article" date="2017" name="Int. J. Syst. Evol. Microbiol.">
        <title>Roseitalea porphyridii gen. nov., sp. nov., isolated from a red alga, and reclassification of Hoeflea suaedae Chung et al. 2013 as Pseudohoeflea suaedae gen. nov., comb. nov.</title>
        <authorList>
            <person name="Hyeon J.W."/>
            <person name="Jeong S.E."/>
            <person name="Baek K."/>
            <person name="Jeon C.O."/>
        </authorList>
    </citation>
    <scope>NUCLEOTIDE SEQUENCE [LARGE SCALE GENOMIC DNA]</scope>
    <source>
        <strain evidence="6 7">MA7-20</strain>
    </source>
</reference>
<dbReference type="InterPro" id="IPR000064">
    <property type="entry name" value="NLP_P60_dom"/>
</dbReference>
<dbReference type="Proteomes" id="UP000293719">
    <property type="component" value="Chromosome"/>
</dbReference>
<dbReference type="Gene3D" id="3.90.1720.10">
    <property type="entry name" value="endopeptidase domain like (from Nostoc punctiforme)"/>
    <property type="match status" value="1"/>
</dbReference>
<comment type="similarity">
    <text evidence="1">Belongs to the peptidase C40 family.</text>
</comment>
<dbReference type="Pfam" id="PF00877">
    <property type="entry name" value="NLPC_P60"/>
    <property type="match status" value="1"/>
</dbReference>
<dbReference type="AlphaFoldDB" id="A0A4P6UX31"/>
<dbReference type="InterPro" id="IPR051794">
    <property type="entry name" value="PG_Endopeptidase_C40"/>
</dbReference>
<dbReference type="GeneID" id="90766318"/>
<evidence type="ECO:0000256" key="3">
    <source>
        <dbReference type="ARBA" id="ARBA00022801"/>
    </source>
</evidence>
<evidence type="ECO:0000259" key="5">
    <source>
        <dbReference type="PROSITE" id="PS51935"/>
    </source>
</evidence>
<proteinExistence type="inferred from homology"/>
<organism evidence="6 7">
    <name type="scientific">Roseitalea porphyridii</name>
    <dbReference type="NCBI Taxonomy" id="1852022"/>
    <lineage>
        <taxon>Bacteria</taxon>
        <taxon>Pseudomonadati</taxon>
        <taxon>Pseudomonadota</taxon>
        <taxon>Alphaproteobacteria</taxon>
        <taxon>Hyphomicrobiales</taxon>
        <taxon>Ahrensiaceae</taxon>
        <taxon>Roseitalea</taxon>
    </lineage>
</organism>
<dbReference type="PANTHER" id="PTHR47359:SF3">
    <property type="entry name" value="NLP_P60 DOMAIN-CONTAINING PROTEIN-RELATED"/>
    <property type="match status" value="1"/>
</dbReference>
<dbReference type="PROSITE" id="PS51935">
    <property type="entry name" value="NLPC_P60"/>
    <property type="match status" value="1"/>
</dbReference>
<protein>
    <submittedName>
        <fullName evidence="6">Peptidase P60</fullName>
    </submittedName>
</protein>
<dbReference type="InterPro" id="IPR038765">
    <property type="entry name" value="Papain-like_cys_pep_sf"/>
</dbReference>
<accession>A0A4P6UX31</accession>